<reference evidence="1" key="2">
    <citation type="submission" date="2020-09" db="EMBL/GenBank/DDBJ databases">
        <authorList>
            <person name="Sun Q."/>
            <person name="Kim S."/>
        </authorList>
    </citation>
    <scope>NUCLEOTIDE SEQUENCE</scope>
    <source>
        <strain evidence="1">KCTC 23224</strain>
    </source>
</reference>
<proteinExistence type="predicted"/>
<evidence type="ECO:0000313" key="1">
    <source>
        <dbReference type="EMBL" id="GHB23601.1"/>
    </source>
</evidence>
<evidence type="ECO:0000313" key="2">
    <source>
        <dbReference type="Proteomes" id="UP000642809"/>
    </source>
</evidence>
<dbReference type="AlphaFoldDB" id="A0A8J3G3R0"/>
<organism evidence="1 2">
    <name type="scientific">Mongoliitalea lutea</name>
    <dbReference type="NCBI Taxonomy" id="849756"/>
    <lineage>
        <taxon>Bacteria</taxon>
        <taxon>Pseudomonadati</taxon>
        <taxon>Bacteroidota</taxon>
        <taxon>Cytophagia</taxon>
        <taxon>Cytophagales</taxon>
        <taxon>Cyclobacteriaceae</taxon>
        <taxon>Mongoliitalea</taxon>
    </lineage>
</organism>
<gene>
    <name evidence="1" type="ORF">GCM10008106_00150</name>
</gene>
<dbReference type="Proteomes" id="UP000642809">
    <property type="component" value="Unassembled WGS sequence"/>
</dbReference>
<protein>
    <submittedName>
        <fullName evidence="1">Lycopene cyclase</fullName>
    </submittedName>
</protein>
<dbReference type="InterPro" id="IPR036188">
    <property type="entry name" value="FAD/NAD-bd_sf"/>
</dbReference>
<dbReference type="Gene3D" id="3.50.50.60">
    <property type="entry name" value="FAD/NAD(P)-binding domain"/>
    <property type="match status" value="1"/>
</dbReference>
<dbReference type="Pfam" id="PF05834">
    <property type="entry name" value="Lycopene_cycl"/>
    <property type="match status" value="1"/>
</dbReference>
<keyword evidence="2" id="KW-1185">Reference proteome</keyword>
<dbReference type="SUPFAM" id="SSF51905">
    <property type="entry name" value="FAD/NAD(P)-binding domain"/>
    <property type="match status" value="1"/>
</dbReference>
<reference evidence="1" key="1">
    <citation type="journal article" date="2014" name="Int. J. Syst. Evol. Microbiol.">
        <title>Complete genome sequence of Corynebacterium casei LMG S-19264T (=DSM 44701T), isolated from a smear-ripened cheese.</title>
        <authorList>
            <consortium name="US DOE Joint Genome Institute (JGI-PGF)"/>
            <person name="Walter F."/>
            <person name="Albersmeier A."/>
            <person name="Kalinowski J."/>
            <person name="Ruckert C."/>
        </authorList>
    </citation>
    <scope>NUCLEOTIDE SEQUENCE</scope>
    <source>
        <strain evidence="1">KCTC 23224</strain>
    </source>
</reference>
<comment type="caution">
    <text evidence="1">The sequence shown here is derived from an EMBL/GenBank/DDBJ whole genome shotgun (WGS) entry which is preliminary data.</text>
</comment>
<sequence>MLDEVSEGNLRYFSKQQQLSAFSHEQHPTMTRYDYIICGFGCAGMSLLYQLLQSPFKNARIALIDESNKKANDRTWCYWAKEPVATHPKSTELIAWDAVQVQVGEHKIVKQLDRLRYFHIRSSDFYKEILLLAEKHENVTFIQAKVNTIENLVDQSTAVHLENGMVIYGGKTFNSIPLNQQLESNTLKQVFLGWKIKTDQTAFDPSVPTLMHFPNGKFTANEFFYILPFNESTALVEYTLYTTQETTLEKLKEKLVSYLSTTLTCSYEILFQEQGAIPMSTKIQGKTSSKNIIDIGSIAGCIKPSTGYTFYDIQKHSEALVQQLVKEEHVFKGWMRKSRFEFYDNILLNIAKKWPESLPSIFAQMFQKNQGQQVLRFLHEETSLWEDLQILARFKFGIFIKSLLHYEKN</sequence>
<name>A0A8J3G3R0_9BACT</name>
<dbReference type="EMBL" id="BMYF01000001">
    <property type="protein sequence ID" value="GHB23601.1"/>
    <property type="molecule type" value="Genomic_DNA"/>
</dbReference>
<accession>A0A8J3G3R0</accession>